<keyword evidence="2" id="KW-1185">Reference proteome</keyword>
<accession>A0A6L9Y468</accession>
<gene>
    <name evidence="1" type="ORF">F9B74_00230</name>
</gene>
<dbReference type="AlphaFoldDB" id="A0A6L9Y468"/>
<name>A0A6L9Y468_9BURK</name>
<evidence type="ECO:0000313" key="2">
    <source>
        <dbReference type="Proteomes" id="UP000477651"/>
    </source>
</evidence>
<comment type="caution">
    <text evidence="1">The sequence shown here is derived from an EMBL/GenBank/DDBJ whole genome shotgun (WGS) entry which is preliminary data.</text>
</comment>
<proteinExistence type="predicted"/>
<sequence length="304" mass="35205">MDRRSFFKFGRTGLLPQTEWDNFCHRIQRTVKGQFRDITCPMQDYGVAEIYLENSSDIQHIFALCQVYHVTMALAGFIDPEGMYTRPILIVHYACTMNKIEWLSDDICLVQPSVTAGDMLALGFQQFTRVPTSLYIAQWFSNPLYHDCRPFHSFLSGVERIQALFSDGSQAVLGGFGVQDQSALSVPILNRCIPKLFELLQDKEVASFLDKTYWPYEYRLDALEKHFVDINLARVFQGQKARLLWVQAWVIRKIPEDVLYLPSDIQLAQVPEKLAPIQFQMKNLFDMDGIFLYDDEVTIMEENI</sequence>
<protein>
    <submittedName>
        <fullName evidence="1">Uncharacterized protein</fullName>
    </submittedName>
</protein>
<dbReference type="Proteomes" id="UP000477651">
    <property type="component" value="Unassembled WGS sequence"/>
</dbReference>
<dbReference type="EMBL" id="JAAGYR010000001">
    <property type="protein sequence ID" value="NEN74757.1"/>
    <property type="molecule type" value="Genomic_DNA"/>
</dbReference>
<reference evidence="1 2" key="1">
    <citation type="submission" date="2020-02" db="EMBL/GenBank/DDBJ databases">
        <title>Pelistega sp. NLN82 were isolated from wild rodents of the Hainan Island.</title>
        <authorList>
            <person name="Niu N."/>
            <person name="Zhou J."/>
        </authorList>
    </citation>
    <scope>NUCLEOTIDE SEQUENCE [LARGE SCALE GENOMIC DNA]</scope>
    <source>
        <strain evidence="1 2">NLN82</strain>
    </source>
</reference>
<organism evidence="1 2">
    <name type="scientific">Pelistega ratti</name>
    <dbReference type="NCBI Taxonomy" id="2652177"/>
    <lineage>
        <taxon>Bacteria</taxon>
        <taxon>Pseudomonadati</taxon>
        <taxon>Pseudomonadota</taxon>
        <taxon>Betaproteobacteria</taxon>
        <taxon>Burkholderiales</taxon>
        <taxon>Alcaligenaceae</taxon>
        <taxon>Pelistega</taxon>
    </lineage>
</organism>
<dbReference type="RefSeq" id="WP_163763574.1">
    <property type="nucleotide sequence ID" value="NZ_JAAGYR010000001.1"/>
</dbReference>
<evidence type="ECO:0000313" key="1">
    <source>
        <dbReference type="EMBL" id="NEN74757.1"/>
    </source>
</evidence>